<dbReference type="GO" id="GO:0016255">
    <property type="term" value="P:attachment of GPI anchor to protein"/>
    <property type="evidence" value="ECO:0007669"/>
    <property type="project" value="InterPro"/>
</dbReference>
<evidence type="ECO:0000256" key="10">
    <source>
        <dbReference type="SAM" id="SignalP"/>
    </source>
</evidence>
<keyword evidence="6" id="KW-0256">Endoplasmic reticulum</keyword>
<dbReference type="AlphaFoldDB" id="A0A8K0IN75"/>
<accession>A0A8K0IN75</accession>
<dbReference type="OrthoDB" id="28748at2759"/>
<keyword evidence="4" id="KW-0337">GPI-anchor biosynthesis</keyword>
<keyword evidence="12" id="KW-1185">Reference proteome</keyword>
<gene>
    <name evidence="11" type="ORF">COCNU_11G001880</name>
</gene>
<protein>
    <submittedName>
        <fullName evidence="11">Uncharacterized protein</fullName>
    </submittedName>
</protein>
<reference evidence="11" key="1">
    <citation type="journal article" date="2017" name="Gigascience">
        <title>The genome draft of coconut (Cocos nucifera).</title>
        <authorList>
            <person name="Xiao Y."/>
            <person name="Xu P."/>
            <person name="Fan H."/>
            <person name="Baudouin L."/>
            <person name="Xia W."/>
            <person name="Bocs S."/>
            <person name="Xu J."/>
            <person name="Li Q."/>
            <person name="Guo A."/>
            <person name="Zhou L."/>
            <person name="Li J."/>
            <person name="Wu Y."/>
            <person name="Ma Z."/>
            <person name="Armero A."/>
            <person name="Issali A.E."/>
            <person name="Liu N."/>
            <person name="Peng M."/>
            <person name="Yang Y."/>
        </authorList>
    </citation>
    <scope>NUCLEOTIDE SEQUENCE</scope>
    <source>
        <tissue evidence="11">Spear leaf of Hainan Tall coconut</tissue>
    </source>
</reference>
<comment type="similarity">
    <text evidence="3">Belongs to the PIGS family.</text>
</comment>
<evidence type="ECO:0000313" key="12">
    <source>
        <dbReference type="Proteomes" id="UP000797356"/>
    </source>
</evidence>
<evidence type="ECO:0000256" key="1">
    <source>
        <dbReference type="ARBA" id="ARBA00004477"/>
    </source>
</evidence>
<dbReference type="Proteomes" id="UP000797356">
    <property type="component" value="Chromosome 11"/>
</dbReference>
<comment type="pathway">
    <text evidence="2">Glycolipid biosynthesis; glycosylphosphatidylinositol-anchor biosynthesis.</text>
</comment>
<proteinExistence type="inferred from homology"/>
<evidence type="ECO:0000256" key="4">
    <source>
        <dbReference type="ARBA" id="ARBA00022502"/>
    </source>
</evidence>
<keyword evidence="9" id="KW-0325">Glycoprotein</keyword>
<dbReference type="PANTHER" id="PTHR21072">
    <property type="entry name" value="GPI TRANSAMIDASE COMPONENT PIG-S"/>
    <property type="match status" value="1"/>
</dbReference>
<feature type="chain" id="PRO_5035448348" evidence="10">
    <location>
        <begin position="22"/>
        <end position="269"/>
    </location>
</feature>
<keyword evidence="8" id="KW-0472">Membrane</keyword>
<sequence>MLEMEVMVAVAMMLVVVVMVGHDHYDDTSDSGGGGGGVVVMMDYSDGGDGELNLIIEQHLNSYKLTWVDKDKKMVIQKCLGTSPFVIPRTKFSAKNISMDVVHILVNREFQKMEKIMLAPVVEALAPIANITVESQDLQKIFQVFVGQLRLLFGLRSNHLDATEMGVSRFLNSERGFTEWIRLRIYLKWFVEVQSLPRMIIMDEIGKQVKYSLEAASLALRNASLGIYDASAGVLFTAQDSGRKLNPKHIQLKAEVGFLGVMAKECLIP</sequence>
<keyword evidence="10" id="KW-0732">Signal</keyword>
<evidence type="ECO:0000256" key="6">
    <source>
        <dbReference type="ARBA" id="ARBA00022824"/>
    </source>
</evidence>
<evidence type="ECO:0000256" key="2">
    <source>
        <dbReference type="ARBA" id="ARBA00004687"/>
    </source>
</evidence>
<name>A0A8K0IN75_COCNU</name>
<comment type="caution">
    <text evidence="11">The sequence shown here is derived from an EMBL/GenBank/DDBJ whole genome shotgun (WGS) entry which is preliminary data.</text>
</comment>
<organism evidence="11 12">
    <name type="scientific">Cocos nucifera</name>
    <name type="common">Coconut palm</name>
    <dbReference type="NCBI Taxonomy" id="13894"/>
    <lineage>
        <taxon>Eukaryota</taxon>
        <taxon>Viridiplantae</taxon>
        <taxon>Streptophyta</taxon>
        <taxon>Embryophyta</taxon>
        <taxon>Tracheophyta</taxon>
        <taxon>Spermatophyta</taxon>
        <taxon>Magnoliopsida</taxon>
        <taxon>Liliopsida</taxon>
        <taxon>Arecaceae</taxon>
        <taxon>Arecoideae</taxon>
        <taxon>Cocoseae</taxon>
        <taxon>Attaleinae</taxon>
        <taxon>Cocos</taxon>
    </lineage>
</organism>
<dbReference type="InterPro" id="IPR019540">
    <property type="entry name" value="PtdIno-glycan_biosynth_class_S"/>
</dbReference>
<evidence type="ECO:0000313" key="11">
    <source>
        <dbReference type="EMBL" id="KAG1363361.1"/>
    </source>
</evidence>
<feature type="signal peptide" evidence="10">
    <location>
        <begin position="1"/>
        <end position="21"/>
    </location>
</feature>
<dbReference type="GO" id="GO:0042765">
    <property type="term" value="C:GPI-anchor transamidase complex"/>
    <property type="evidence" value="ECO:0007669"/>
    <property type="project" value="InterPro"/>
</dbReference>
<keyword evidence="7" id="KW-1133">Transmembrane helix</keyword>
<dbReference type="PANTHER" id="PTHR21072:SF13">
    <property type="entry name" value="GPI TRANSAMIDASE COMPONENT PIG-S"/>
    <property type="match status" value="1"/>
</dbReference>
<comment type="subcellular location">
    <subcellularLocation>
        <location evidence="1">Endoplasmic reticulum membrane</location>
        <topology evidence="1">Multi-pass membrane protein</topology>
    </subcellularLocation>
</comment>
<dbReference type="EMBL" id="CM017882">
    <property type="protein sequence ID" value="KAG1363361.1"/>
    <property type="molecule type" value="Genomic_DNA"/>
</dbReference>
<reference evidence="11" key="2">
    <citation type="submission" date="2019-07" db="EMBL/GenBank/DDBJ databases">
        <authorList>
            <person name="Yang Y."/>
            <person name="Bocs S."/>
            <person name="Baudouin L."/>
        </authorList>
    </citation>
    <scope>NUCLEOTIDE SEQUENCE</scope>
    <source>
        <tissue evidence="11">Spear leaf of Hainan Tall coconut</tissue>
    </source>
</reference>
<evidence type="ECO:0000256" key="3">
    <source>
        <dbReference type="ARBA" id="ARBA00005316"/>
    </source>
</evidence>
<evidence type="ECO:0000256" key="9">
    <source>
        <dbReference type="ARBA" id="ARBA00023180"/>
    </source>
</evidence>
<dbReference type="UniPathway" id="UPA00196"/>
<dbReference type="GO" id="GO:0006506">
    <property type="term" value="P:GPI anchor biosynthetic process"/>
    <property type="evidence" value="ECO:0007669"/>
    <property type="project" value="UniProtKB-UniPathway"/>
</dbReference>
<evidence type="ECO:0000256" key="5">
    <source>
        <dbReference type="ARBA" id="ARBA00022692"/>
    </source>
</evidence>
<evidence type="ECO:0000256" key="7">
    <source>
        <dbReference type="ARBA" id="ARBA00022989"/>
    </source>
</evidence>
<evidence type="ECO:0000256" key="8">
    <source>
        <dbReference type="ARBA" id="ARBA00023136"/>
    </source>
</evidence>
<keyword evidence="5" id="KW-0812">Transmembrane</keyword>